<evidence type="ECO:0000259" key="2">
    <source>
        <dbReference type="PROSITE" id="PS50076"/>
    </source>
</evidence>
<dbReference type="AlphaFoldDB" id="A0A6P3ZLN0"/>
<feature type="region of interest" description="Disordered" evidence="1">
    <location>
        <begin position="701"/>
        <end position="745"/>
    </location>
</feature>
<feature type="region of interest" description="Disordered" evidence="1">
    <location>
        <begin position="287"/>
        <end position="403"/>
    </location>
</feature>
<protein>
    <submittedName>
        <fullName evidence="4">Uncharacterized protein LOC107411411</fullName>
    </submittedName>
</protein>
<dbReference type="SUPFAM" id="SSF46565">
    <property type="entry name" value="Chaperone J-domain"/>
    <property type="match status" value="1"/>
</dbReference>
<dbReference type="SMART" id="SM00271">
    <property type="entry name" value="DnaJ"/>
    <property type="match status" value="1"/>
</dbReference>
<gene>
    <name evidence="4" type="primary">LOC107411411</name>
</gene>
<reference evidence="4" key="1">
    <citation type="submission" date="2025-08" db="UniProtKB">
        <authorList>
            <consortium name="RefSeq"/>
        </authorList>
    </citation>
    <scope>IDENTIFICATION</scope>
    <source>
        <tissue evidence="4">Seedling</tissue>
    </source>
</reference>
<dbReference type="RefSeq" id="XP_015874479.2">
    <property type="nucleotide sequence ID" value="XM_016018993.4"/>
</dbReference>
<proteinExistence type="predicted"/>
<dbReference type="KEGG" id="zju:107411411"/>
<keyword evidence="3" id="KW-1185">Reference proteome</keyword>
<dbReference type="Pfam" id="PF11926">
    <property type="entry name" value="DUF3444"/>
    <property type="match status" value="2"/>
</dbReference>
<name>A0A6P3ZLN0_ZIZJJ</name>
<dbReference type="InterPro" id="IPR036869">
    <property type="entry name" value="J_dom_sf"/>
</dbReference>
<dbReference type="PRINTS" id="PR00625">
    <property type="entry name" value="JDOMAIN"/>
</dbReference>
<sequence length="971" mass="111266">MECNKEEAVRAKKIAEKKMQSKDFVGARKIALKAQQLYPDLENISQMLVVCDVHCSAERKLFGDEMDWYAILQIEQTSNEATIKKQYRKFALQLHPDKNNFAGAEAAFKLIGEAQRVLLDREKRAMHDRRRAFVVKPTVPYQPPQGPRWNSNIMSQNNFRSNMSGLNPQNWQSQEAAQAVPLNIRSTFWTQCPFCLIRYQFYKDVINRSIRCQTCEKPFTAYDMNVQGAAPTAFSQPVFPQQKNNGSRKVEMHWQQNFSRVNPRAESVHSSGKKVDLNSYATSVKVNRKRERKQVVESSESSDSDSESSAETEEAMEIDENGDIKGVQNFGYFGEQNPRRSSRRKQQVSYKENLSDDDDFVSPSKKPNGTGSSHATEEGNGDTSKKEESNINNSNSVAGFKKDQKVKQKKIVEECSLNGGRTTQKSTRCKVPMEDDGSDKIFEVHDNKNSVSDDDPRLQSFDLPYPDFSDFEKDRKVECFAVGQTWALYDVQNAMPRFYARIKKVLNPGFKVVITWLEPDPDPDDKDQIKWIKRDLPVSCGKFRYGNSDTITNRLMFSHMVSLVKGGHRNRCKINPMKGETWALFKNWDIKWNSDHVLHDKRKYEYEFVEILSEFVEGVGVNVALLEKVKGFECLFCRAVKEGKEKFLVTASELLRFSHRVPSYKMIVDEVEGVPPDSFELDPASLPTYFRSARNNKAKTGCDKNTSVYQNDVKRSHSQPQDSNSGSDIEDSSDPSSPSTRDIEIPEPEFYNFDDDKSQEKFQMGQIWALYSDEDGLPKYYGQITKIDSCPVFRVHIAWLASSSLPDHVIRWSDQDMPICCGLFRVKRGSTQAYDQINSFSHQVKAYSIGKKNEHAIYPRKGEVWALYRDWSADLKSYELQNCEYDIVEVLEENNKGVKVMVLERVDGFNSVFKAQVQEGLTISKVIAQMELLKFSHQIPAFRLKNEREGSLRGCWEIDPAALPVNYFSST</sequence>
<dbReference type="FunCoup" id="A0A6P3ZLN0">
    <property type="interactions" value="718"/>
</dbReference>
<accession>A0A6P3ZLN0</accession>
<dbReference type="GeneID" id="107411411"/>
<evidence type="ECO:0000313" key="4">
    <source>
        <dbReference type="RefSeq" id="XP_015874479.2"/>
    </source>
</evidence>
<dbReference type="InParanoid" id="A0A6P3ZLN0"/>
<feature type="compositionally biased region" description="Polar residues" evidence="1">
    <location>
        <begin position="365"/>
        <end position="374"/>
    </location>
</feature>
<dbReference type="InterPro" id="IPR001623">
    <property type="entry name" value="DnaJ_domain"/>
</dbReference>
<dbReference type="SMR" id="A0A6P3ZLN0"/>
<dbReference type="Proteomes" id="UP001652623">
    <property type="component" value="Chromosome 11"/>
</dbReference>
<dbReference type="InterPro" id="IPR024593">
    <property type="entry name" value="DUF3444"/>
</dbReference>
<dbReference type="Pfam" id="PF00226">
    <property type="entry name" value="DnaJ"/>
    <property type="match status" value="1"/>
</dbReference>
<dbReference type="CDD" id="cd06257">
    <property type="entry name" value="DnaJ"/>
    <property type="match status" value="1"/>
</dbReference>
<dbReference type="Gene3D" id="1.10.287.110">
    <property type="entry name" value="DnaJ domain"/>
    <property type="match status" value="1"/>
</dbReference>
<organism evidence="3 4">
    <name type="scientific">Ziziphus jujuba</name>
    <name type="common">Chinese jujube</name>
    <name type="synonym">Ziziphus sativa</name>
    <dbReference type="NCBI Taxonomy" id="326968"/>
    <lineage>
        <taxon>Eukaryota</taxon>
        <taxon>Viridiplantae</taxon>
        <taxon>Streptophyta</taxon>
        <taxon>Embryophyta</taxon>
        <taxon>Tracheophyta</taxon>
        <taxon>Spermatophyta</taxon>
        <taxon>Magnoliopsida</taxon>
        <taxon>eudicotyledons</taxon>
        <taxon>Gunneridae</taxon>
        <taxon>Pentapetalae</taxon>
        <taxon>rosids</taxon>
        <taxon>fabids</taxon>
        <taxon>Rosales</taxon>
        <taxon>Rhamnaceae</taxon>
        <taxon>Paliureae</taxon>
        <taxon>Ziziphus</taxon>
    </lineage>
</organism>
<dbReference type="PANTHER" id="PTHR45089:SF24">
    <property type="entry name" value="DNAJ HEAT SHOCK N-TERMINAL DOMAIN-CONTAINING PROTEIN"/>
    <property type="match status" value="1"/>
</dbReference>
<feature type="domain" description="J" evidence="2">
    <location>
        <begin position="67"/>
        <end position="131"/>
    </location>
</feature>
<evidence type="ECO:0000256" key="1">
    <source>
        <dbReference type="SAM" id="MobiDB-lite"/>
    </source>
</evidence>
<feature type="compositionally biased region" description="Acidic residues" evidence="1">
    <location>
        <begin position="300"/>
        <end position="321"/>
    </location>
</feature>
<evidence type="ECO:0000313" key="3">
    <source>
        <dbReference type="Proteomes" id="UP001652623"/>
    </source>
</evidence>
<dbReference type="PROSITE" id="PS50076">
    <property type="entry name" value="DNAJ_2"/>
    <property type="match status" value="1"/>
</dbReference>
<dbReference type="PANTHER" id="PTHR45089">
    <property type="entry name" value="DNAJ HEAT SHOCK AMINO-TERMINAL DOMAIN PROTEIN-RELATED"/>
    <property type="match status" value="1"/>
</dbReference>